<evidence type="ECO:0000259" key="12">
    <source>
        <dbReference type="PROSITE" id="PS50262"/>
    </source>
</evidence>
<evidence type="ECO:0000256" key="10">
    <source>
        <dbReference type="SAM" id="MobiDB-lite"/>
    </source>
</evidence>
<feature type="transmembrane region" description="Helical" evidence="11">
    <location>
        <begin position="55"/>
        <end position="80"/>
    </location>
</feature>
<proteinExistence type="inferred from homology"/>
<dbReference type="SUPFAM" id="SSF81321">
    <property type="entry name" value="Family A G protein-coupled receptor-like"/>
    <property type="match status" value="1"/>
</dbReference>
<dbReference type="GO" id="GO:0004930">
    <property type="term" value="F:G protein-coupled receptor activity"/>
    <property type="evidence" value="ECO:0007669"/>
    <property type="project" value="UniProtKB-KW"/>
</dbReference>
<dbReference type="EMBL" id="GL439177">
    <property type="protein sequence ID" value="EFN67665.1"/>
    <property type="molecule type" value="Genomic_DNA"/>
</dbReference>
<dbReference type="InterPro" id="IPR017452">
    <property type="entry name" value="GPCR_Rhodpsn_7TM"/>
</dbReference>
<dbReference type="Pfam" id="PF00001">
    <property type="entry name" value="7tm_1"/>
    <property type="match status" value="1"/>
</dbReference>
<name>E2AFX5_CAMFO</name>
<evidence type="ECO:0000256" key="5">
    <source>
        <dbReference type="ARBA" id="ARBA00022989"/>
    </source>
</evidence>
<feature type="transmembrane region" description="Helical" evidence="11">
    <location>
        <begin position="304"/>
        <end position="324"/>
    </location>
</feature>
<dbReference type="Gene3D" id="1.20.1070.10">
    <property type="entry name" value="Rhodopsin 7-helix transmembrane proteins"/>
    <property type="match status" value="2"/>
</dbReference>
<evidence type="ECO:0000256" key="4">
    <source>
        <dbReference type="ARBA" id="ARBA00022692"/>
    </source>
</evidence>
<sequence>MNRRFRLLIVTWFEQFGRFGLNPAIGSCSRAIRTFWFESYRILLLPDVNGRSPKEFLFFLAFLIPCFAIIICYARIFYIVRETASKSRGRDKINVEPMETSHDHQSISMKNQEQELFVFDPILSMRSNFLTPDKEMEPSTLINEDSSCSKQSIHDQQKTDCTQKHVDNPTTVISLDPNSNNDYNALHVSASEDISFVDDREESNFMEMKLFLNKNQNELQRKSPRNSCGRLERLTSRASFMVESSLQRFAGGDPSDLPEILVDSRSHSPVKKTFRRESKFKSVGRMRNGEFVFAPRMSAKDRKLLQMILVIFASFLICYLPITITKLFHSAIAWRGLNIASYILIYLTTCINPVIYVVMSSEYRSAYKYVLLCKGEQKTSKRRLPSLLMLS</sequence>
<keyword evidence="3" id="KW-1003">Cell membrane</keyword>
<feature type="transmembrane region" description="Helical" evidence="11">
    <location>
        <begin position="339"/>
        <end position="359"/>
    </location>
</feature>
<dbReference type="AlphaFoldDB" id="E2AFX5"/>
<evidence type="ECO:0000256" key="1">
    <source>
        <dbReference type="ARBA" id="ARBA00004651"/>
    </source>
</evidence>
<gene>
    <name evidence="13" type="ORF">EAG_11644</name>
</gene>
<evidence type="ECO:0000256" key="8">
    <source>
        <dbReference type="ARBA" id="ARBA00023170"/>
    </source>
</evidence>
<keyword evidence="9" id="KW-0807">Transducer</keyword>
<evidence type="ECO:0000256" key="2">
    <source>
        <dbReference type="ARBA" id="ARBA00010663"/>
    </source>
</evidence>
<keyword evidence="4 11" id="KW-0812">Transmembrane</keyword>
<feature type="region of interest" description="Disordered" evidence="10">
    <location>
        <begin position="145"/>
        <end position="165"/>
    </location>
</feature>
<keyword evidence="7 11" id="KW-0472">Membrane</keyword>
<dbReference type="PANTHER" id="PTHR24228">
    <property type="entry name" value="B2 BRADYKININ RECEPTOR/ANGIOTENSIN II RECEPTOR"/>
    <property type="match status" value="1"/>
</dbReference>
<dbReference type="PRINTS" id="PR00237">
    <property type="entry name" value="GPCRRHODOPSN"/>
</dbReference>
<evidence type="ECO:0000256" key="11">
    <source>
        <dbReference type="SAM" id="Phobius"/>
    </source>
</evidence>
<comment type="subcellular location">
    <subcellularLocation>
        <location evidence="1">Cell membrane</location>
        <topology evidence="1">Multi-pass membrane protein</topology>
    </subcellularLocation>
</comment>
<feature type="compositionally biased region" description="Basic and acidic residues" evidence="10">
    <location>
        <begin position="152"/>
        <end position="165"/>
    </location>
</feature>
<evidence type="ECO:0000313" key="13">
    <source>
        <dbReference type="EMBL" id="EFN67665.1"/>
    </source>
</evidence>
<feature type="domain" description="G-protein coupled receptors family 1 profile" evidence="12">
    <location>
        <begin position="28"/>
        <end position="356"/>
    </location>
</feature>
<dbReference type="GO" id="GO:0005886">
    <property type="term" value="C:plasma membrane"/>
    <property type="evidence" value="ECO:0007669"/>
    <property type="project" value="UniProtKB-SubCell"/>
</dbReference>
<organism evidence="14">
    <name type="scientific">Camponotus floridanus</name>
    <name type="common">Florida carpenter ant</name>
    <dbReference type="NCBI Taxonomy" id="104421"/>
    <lineage>
        <taxon>Eukaryota</taxon>
        <taxon>Metazoa</taxon>
        <taxon>Ecdysozoa</taxon>
        <taxon>Arthropoda</taxon>
        <taxon>Hexapoda</taxon>
        <taxon>Insecta</taxon>
        <taxon>Pterygota</taxon>
        <taxon>Neoptera</taxon>
        <taxon>Endopterygota</taxon>
        <taxon>Hymenoptera</taxon>
        <taxon>Apocrita</taxon>
        <taxon>Aculeata</taxon>
        <taxon>Formicoidea</taxon>
        <taxon>Formicidae</taxon>
        <taxon>Formicinae</taxon>
        <taxon>Camponotus</taxon>
    </lineage>
</organism>
<accession>E2AFX5</accession>
<dbReference type="InParanoid" id="E2AFX5"/>
<comment type="similarity">
    <text evidence="2">Belongs to the G-protein coupled receptor 1 family.</text>
</comment>
<keyword evidence="14" id="KW-1185">Reference proteome</keyword>
<evidence type="ECO:0000256" key="7">
    <source>
        <dbReference type="ARBA" id="ARBA00023136"/>
    </source>
</evidence>
<protein>
    <recommendedName>
        <fullName evidence="12">G-protein coupled receptors family 1 profile domain-containing protein</fullName>
    </recommendedName>
</protein>
<reference evidence="13 14" key="1">
    <citation type="journal article" date="2010" name="Science">
        <title>Genomic comparison of the ants Camponotus floridanus and Harpegnathos saltator.</title>
        <authorList>
            <person name="Bonasio R."/>
            <person name="Zhang G."/>
            <person name="Ye C."/>
            <person name="Mutti N.S."/>
            <person name="Fang X."/>
            <person name="Qin N."/>
            <person name="Donahue G."/>
            <person name="Yang P."/>
            <person name="Li Q."/>
            <person name="Li C."/>
            <person name="Zhang P."/>
            <person name="Huang Z."/>
            <person name="Berger S.L."/>
            <person name="Reinberg D."/>
            <person name="Wang J."/>
            <person name="Liebig J."/>
        </authorList>
    </citation>
    <scope>NUCLEOTIDE SEQUENCE [LARGE SCALE GENOMIC DNA]</scope>
    <source>
        <strain evidence="14">C129</strain>
    </source>
</reference>
<evidence type="ECO:0000313" key="14">
    <source>
        <dbReference type="Proteomes" id="UP000000311"/>
    </source>
</evidence>
<dbReference type="OMA" id="GTWVTTF"/>
<keyword evidence="8" id="KW-0675">Receptor</keyword>
<dbReference type="InterPro" id="IPR000276">
    <property type="entry name" value="GPCR_Rhodpsn"/>
</dbReference>
<evidence type="ECO:0000256" key="9">
    <source>
        <dbReference type="ARBA" id="ARBA00023224"/>
    </source>
</evidence>
<dbReference type="Proteomes" id="UP000000311">
    <property type="component" value="Unassembled WGS sequence"/>
</dbReference>
<keyword evidence="5 11" id="KW-1133">Transmembrane helix</keyword>
<dbReference type="PROSITE" id="PS50262">
    <property type="entry name" value="G_PROTEIN_RECEP_F1_2"/>
    <property type="match status" value="1"/>
</dbReference>
<dbReference type="PANTHER" id="PTHR24228:SF74">
    <property type="entry name" value="G-PROTEIN COUPLED RECEPTORS FAMILY 1 PROFILE DOMAIN-CONTAINING PROTEIN"/>
    <property type="match status" value="1"/>
</dbReference>
<dbReference type="OrthoDB" id="10044919at2759"/>
<keyword evidence="6" id="KW-0297">G-protein coupled receptor</keyword>
<evidence type="ECO:0000256" key="6">
    <source>
        <dbReference type="ARBA" id="ARBA00023040"/>
    </source>
</evidence>
<dbReference type="STRING" id="104421.E2AFX5"/>
<evidence type="ECO:0000256" key="3">
    <source>
        <dbReference type="ARBA" id="ARBA00022475"/>
    </source>
</evidence>